<keyword evidence="5" id="KW-0436">Ligase</keyword>
<dbReference type="AlphaFoldDB" id="A0A9Q9F181"/>
<dbReference type="PANTHER" id="PTHR43679">
    <property type="entry name" value="OCTANOYLTRANSFERASE LIPM-RELATED"/>
    <property type="match status" value="1"/>
</dbReference>
<dbReference type="GO" id="GO:0009107">
    <property type="term" value="P:lipoate biosynthetic process"/>
    <property type="evidence" value="ECO:0007669"/>
    <property type="project" value="UniProtKB-UniRule"/>
</dbReference>
<gene>
    <name evidence="3" type="primary">lipL</name>
    <name evidence="5" type="ORF">KFV11_10550</name>
</gene>
<dbReference type="KEGG" id="mequ:KFV11_10550"/>
<comment type="catalytic activity">
    <reaction evidence="3">
        <text>N(6)-octanoyl-L-lysyl-[glycine-cleavage complex H protein] + L-lysyl-[lipoyl-carrier protein] = N(6)-octanoyl-L-lysyl-[lipoyl-carrier protein] + L-lysyl-[glycine-cleavage complex H protein]</text>
        <dbReference type="Rhea" id="RHEA:20213"/>
        <dbReference type="Rhea" id="RHEA-COMP:10500"/>
        <dbReference type="Rhea" id="RHEA-COMP:10501"/>
        <dbReference type="Rhea" id="RHEA-COMP:10503"/>
        <dbReference type="Rhea" id="RHEA-COMP:10504"/>
        <dbReference type="ChEBI" id="CHEBI:29969"/>
        <dbReference type="ChEBI" id="CHEBI:78809"/>
        <dbReference type="EC" id="2.3.1.204"/>
    </reaction>
</comment>
<accession>A0A9Q9F181</accession>
<dbReference type="InterPro" id="IPR045864">
    <property type="entry name" value="aa-tRNA-synth_II/BPL/LPL"/>
</dbReference>
<dbReference type="Pfam" id="PF21948">
    <property type="entry name" value="LplA-B_cat"/>
    <property type="match status" value="1"/>
</dbReference>
<evidence type="ECO:0000256" key="3">
    <source>
        <dbReference type="HAMAP-Rule" id="MF_02119"/>
    </source>
</evidence>
<dbReference type="EMBL" id="CP073809">
    <property type="protein sequence ID" value="UTH13647.1"/>
    <property type="molecule type" value="Genomic_DNA"/>
</dbReference>
<sequence length="277" mass="31152">MNLFHDEWQYVDHTTGLQPMQSFSFDDTFCHLTGTLGWQSVVRTWVHQHVVILGIHDSRLPHLKDGIRYLNDAGYGAIVRNSGGLGVVLDSGVLNISLIFNGGRSFSIDAGYDLMYELVKEMFKDAGVIAAKEIAHSYCPGSYDLSIDGRKFAGISQRRVRGGVAVQIYLCVEGSGSARAELMRDFYEQALQNEETKFSYPDIHPEDMASLSELLQVELTVEDVLFKLLAALKSLGAALTQKEMTDEVWSLYNDYFDRMIERNDKMIKNMKDVSNDA</sequence>
<dbReference type="InterPro" id="IPR004143">
    <property type="entry name" value="BPL_LPL_catalytic"/>
</dbReference>
<keyword evidence="1 3" id="KW-0808">Transferase</keyword>
<feature type="site" description="Lowers pKa of active site Cys" evidence="3">
    <location>
        <position position="151"/>
    </location>
</feature>
<organism evidence="5 6">
    <name type="scientific">Macrococcus equipercicus</name>
    <dbReference type="NCBI Taxonomy" id="69967"/>
    <lineage>
        <taxon>Bacteria</taxon>
        <taxon>Bacillati</taxon>
        <taxon>Bacillota</taxon>
        <taxon>Bacilli</taxon>
        <taxon>Bacillales</taxon>
        <taxon>Staphylococcaceae</taxon>
        <taxon>Macrococcus</taxon>
    </lineage>
</organism>
<dbReference type="InterPro" id="IPR050664">
    <property type="entry name" value="Octanoyltrans_LipM/LipL"/>
</dbReference>
<evidence type="ECO:0000313" key="5">
    <source>
        <dbReference type="EMBL" id="UTH13647.1"/>
    </source>
</evidence>
<dbReference type="Gene3D" id="3.30.930.10">
    <property type="entry name" value="Bira Bifunctional Protein, Domain 2"/>
    <property type="match status" value="1"/>
</dbReference>
<feature type="domain" description="BPL/LPL catalytic" evidence="4">
    <location>
        <begin position="36"/>
        <end position="219"/>
    </location>
</feature>
<proteinExistence type="inferred from homology"/>
<comment type="similarity">
    <text evidence="3">Belongs to the octanoyltransferase LipL family.</text>
</comment>
<evidence type="ECO:0000259" key="4">
    <source>
        <dbReference type="PROSITE" id="PS51733"/>
    </source>
</evidence>
<comment type="function">
    <text evidence="3">Catalyzes the amidotransfer (transamidation) of the octanoyl moiety from octanoyl-GcvH to the lipoyl domain of the E2 subunit of lipoate-dependent enzymes.</text>
</comment>
<dbReference type="EC" id="2.3.1.204" evidence="3"/>
<protein>
    <recommendedName>
        <fullName evidence="3">Octanoyl-[GcvH]:protein N-octanoyltransferase</fullName>
        <ecNumber evidence="3">2.3.1.204</ecNumber>
    </recommendedName>
    <alternativeName>
        <fullName evidence="3">Octanoyl-[GcvH]:E2 amidotransferase</fullName>
    </alternativeName>
</protein>
<dbReference type="RefSeq" id="WP_254249907.1">
    <property type="nucleotide sequence ID" value="NZ_CP073809.1"/>
</dbReference>
<dbReference type="GO" id="GO:0016874">
    <property type="term" value="F:ligase activity"/>
    <property type="evidence" value="ECO:0007669"/>
    <property type="project" value="UniProtKB-KW"/>
</dbReference>
<dbReference type="GO" id="GO:0033819">
    <property type="term" value="F:lipoyl(octanoyl) transferase activity"/>
    <property type="evidence" value="ECO:0007669"/>
    <property type="project" value="InterPro"/>
</dbReference>
<dbReference type="PROSITE" id="PS51733">
    <property type="entry name" value="BPL_LPL_CATALYTIC"/>
    <property type="match status" value="1"/>
</dbReference>
<reference evidence="5" key="1">
    <citation type="submission" date="2021-04" db="EMBL/GenBank/DDBJ databases">
        <title>Complete Genome Sequences of Macrococcus spp. from dog and cattle.</title>
        <authorList>
            <person name="Schwendener S."/>
            <person name="Perreten V."/>
        </authorList>
    </citation>
    <scope>NUCLEOTIDE SEQUENCE</scope>
    <source>
        <strain evidence="5">Epi0143-OL</strain>
    </source>
</reference>
<keyword evidence="2 3" id="KW-0012">Acyltransferase</keyword>
<dbReference type="SUPFAM" id="SSF55681">
    <property type="entry name" value="Class II aaRS and biotin synthetases"/>
    <property type="match status" value="1"/>
</dbReference>
<dbReference type="Proteomes" id="UP001057381">
    <property type="component" value="Chromosome"/>
</dbReference>
<evidence type="ECO:0000256" key="1">
    <source>
        <dbReference type="ARBA" id="ARBA00022679"/>
    </source>
</evidence>
<dbReference type="GO" id="GO:0009249">
    <property type="term" value="P:protein lipoylation"/>
    <property type="evidence" value="ECO:0007669"/>
    <property type="project" value="UniProtKB-UniRule"/>
</dbReference>
<comment type="miscellaneous">
    <text evidence="3">The reaction proceeds via a thioester-linked acyl-enzyme intermediate.</text>
</comment>
<dbReference type="PANTHER" id="PTHR43679:SF2">
    <property type="entry name" value="OCTANOYL-[GCVH]:PROTEIN N-OCTANOYLTRANSFERASE"/>
    <property type="match status" value="1"/>
</dbReference>
<evidence type="ECO:0000256" key="2">
    <source>
        <dbReference type="ARBA" id="ARBA00023315"/>
    </source>
</evidence>
<dbReference type="CDD" id="cd16443">
    <property type="entry name" value="LplA"/>
    <property type="match status" value="1"/>
</dbReference>
<dbReference type="HAMAP" id="MF_02119">
    <property type="entry name" value="LipL"/>
    <property type="match status" value="1"/>
</dbReference>
<comment type="pathway">
    <text evidence="3">Protein modification; protein lipoylation via endogenous pathway; protein N(6)-(lipoyl)lysine from octanoyl-[acyl-carrier-protein].</text>
</comment>
<feature type="active site" description="Acyl-thioester intermediate" evidence="3">
    <location>
        <position position="139"/>
    </location>
</feature>
<evidence type="ECO:0000313" key="6">
    <source>
        <dbReference type="Proteomes" id="UP001057381"/>
    </source>
</evidence>
<name>A0A9Q9F181_9STAP</name>
<dbReference type="InterPro" id="IPR024897">
    <property type="entry name" value="LipL"/>
</dbReference>